<organism evidence="2 3">
    <name type="scientific">Colletotrichum musicola</name>
    <dbReference type="NCBI Taxonomy" id="2175873"/>
    <lineage>
        <taxon>Eukaryota</taxon>
        <taxon>Fungi</taxon>
        <taxon>Dikarya</taxon>
        <taxon>Ascomycota</taxon>
        <taxon>Pezizomycotina</taxon>
        <taxon>Sordariomycetes</taxon>
        <taxon>Hypocreomycetidae</taxon>
        <taxon>Glomerellales</taxon>
        <taxon>Glomerellaceae</taxon>
        <taxon>Colletotrichum</taxon>
        <taxon>Colletotrichum orchidearum species complex</taxon>
    </lineage>
</organism>
<evidence type="ECO:0000313" key="2">
    <source>
        <dbReference type="EMBL" id="KAF6841020.1"/>
    </source>
</evidence>
<reference evidence="2" key="1">
    <citation type="journal article" date="2020" name="Phytopathology">
        <title>Genome Sequence Resources of Colletotrichum truncatum, C. plurivorum, C. musicola, and C. sojae: Four Species Pathogenic to Soybean (Glycine max).</title>
        <authorList>
            <person name="Rogerio F."/>
            <person name="Boufleur T.R."/>
            <person name="Ciampi-Guillardi M."/>
            <person name="Sukno S.A."/>
            <person name="Thon M.R."/>
            <person name="Massola Junior N.S."/>
            <person name="Baroncelli R."/>
        </authorList>
    </citation>
    <scope>NUCLEOTIDE SEQUENCE</scope>
    <source>
        <strain evidence="2">LFN0074</strain>
    </source>
</reference>
<dbReference type="AlphaFoldDB" id="A0A8H6U5T8"/>
<feature type="chain" id="PRO_5034570108" description="Secreted protein" evidence="1">
    <location>
        <begin position="29"/>
        <end position="80"/>
    </location>
</feature>
<evidence type="ECO:0008006" key="4">
    <source>
        <dbReference type="Google" id="ProtNLM"/>
    </source>
</evidence>
<evidence type="ECO:0000256" key="1">
    <source>
        <dbReference type="SAM" id="SignalP"/>
    </source>
</evidence>
<accession>A0A8H6U5T8</accession>
<name>A0A8H6U5T8_9PEZI</name>
<keyword evidence="3" id="KW-1185">Reference proteome</keyword>
<proteinExistence type="predicted"/>
<evidence type="ECO:0000313" key="3">
    <source>
        <dbReference type="Proteomes" id="UP000639643"/>
    </source>
</evidence>
<dbReference type="EMBL" id="WIGM01000092">
    <property type="protein sequence ID" value="KAF6841020.1"/>
    <property type="molecule type" value="Genomic_DNA"/>
</dbReference>
<feature type="signal peptide" evidence="1">
    <location>
        <begin position="1"/>
        <end position="28"/>
    </location>
</feature>
<dbReference type="Proteomes" id="UP000639643">
    <property type="component" value="Unassembled WGS sequence"/>
</dbReference>
<gene>
    <name evidence="2" type="ORF">CMUS01_03684</name>
</gene>
<protein>
    <recommendedName>
        <fullName evidence="4">Secreted protein</fullName>
    </recommendedName>
</protein>
<sequence>MATENFTTKPSALMIFSLVSCGLEAGGAEYVGDDVAWGGGRVEWKSEGFLAFVRARQCACGKFWRRLFGPWTLREALLGG</sequence>
<keyword evidence="1" id="KW-0732">Signal</keyword>
<comment type="caution">
    <text evidence="2">The sequence shown here is derived from an EMBL/GenBank/DDBJ whole genome shotgun (WGS) entry which is preliminary data.</text>
</comment>